<dbReference type="EMBL" id="WWVX01000005">
    <property type="protein sequence ID" value="MZL69703.1"/>
    <property type="molecule type" value="Genomic_DNA"/>
</dbReference>
<evidence type="ECO:0000313" key="1">
    <source>
        <dbReference type="EMBL" id="MZL69703.1"/>
    </source>
</evidence>
<proteinExistence type="predicted"/>
<evidence type="ECO:0008006" key="3">
    <source>
        <dbReference type="Google" id="ProtNLM"/>
    </source>
</evidence>
<name>A0ABW9WWZ2_9FIRM</name>
<evidence type="ECO:0000313" key="2">
    <source>
        <dbReference type="Proteomes" id="UP000474718"/>
    </source>
</evidence>
<accession>A0ABW9WWZ2</accession>
<gene>
    <name evidence="1" type="ORF">GT747_08040</name>
</gene>
<comment type="caution">
    <text evidence="1">The sequence shown here is derived from an EMBL/GenBank/DDBJ whole genome shotgun (WGS) entry which is preliminary data.</text>
</comment>
<dbReference type="RefSeq" id="WP_161213438.1">
    <property type="nucleotide sequence ID" value="NZ_WWVX01000005.1"/>
</dbReference>
<dbReference type="Pfam" id="PF14354">
    <property type="entry name" value="Lar_restr_allev"/>
    <property type="match status" value="1"/>
</dbReference>
<dbReference type="Proteomes" id="UP000474718">
    <property type="component" value="Unassembled WGS sequence"/>
</dbReference>
<reference evidence="1 2" key="1">
    <citation type="journal article" date="2019" name="Nat. Med.">
        <title>A library of human gut bacterial isolates paired with longitudinal multiomics data enables mechanistic microbiome research.</title>
        <authorList>
            <person name="Poyet M."/>
            <person name="Groussin M."/>
            <person name="Gibbons S.M."/>
            <person name="Avila-Pacheco J."/>
            <person name="Jiang X."/>
            <person name="Kearney S.M."/>
            <person name="Perrotta A.R."/>
            <person name="Berdy B."/>
            <person name="Zhao S."/>
            <person name="Lieberman T.D."/>
            <person name="Swanson P.K."/>
            <person name="Smith M."/>
            <person name="Roesemann S."/>
            <person name="Alexander J.E."/>
            <person name="Rich S.A."/>
            <person name="Livny J."/>
            <person name="Vlamakis H."/>
            <person name="Clish C."/>
            <person name="Bullock K."/>
            <person name="Deik A."/>
            <person name="Scott J."/>
            <person name="Pierce K.A."/>
            <person name="Xavier R.J."/>
            <person name="Alm E.J."/>
        </authorList>
    </citation>
    <scope>NUCLEOTIDE SEQUENCE [LARGE SCALE GENOMIC DNA]</scope>
    <source>
        <strain evidence="1 2">BIOML-A2</strain>
    </source>
</reference>
<organism evidence="1 2">
    <name type="scientific">Bittarella massiliensis</name>
    <name type="common">ex Durand et al. 2017</name>
    <dbReference type="NCBI Taxonomy" id="1720313"/>
    <lineage>
        <taxon>Bacteria</taxon>
        <taxon>Bacillati</taxon>
        <taxon>Bacillota</taxon>
        <taxon>Clostridia</taxon>
        <taxon>Eubacteriales</taxon>
        <taxon>Oscillospiraceae</taxon>
        <taxon>Bittarella (ex Durand et al. 2017)</taxon>
    </lineage>
</organism>
<protein>
    <recommendedName>
        <fullName evidence="3">Restriction alleviation protein, Lar family</fullName>
    </recommendedName>
</protein>
<sequence>MNDIIRRALVGDREAQEECTKQGIVLPCPFCGGEAELKQLSGRWAVCCKTHCVGTKIYGNKNKALTAWNTRQAPPREEADHEAD</sequence>
<keyword evidence="2" id="KW-1185">Reference proteome</keyword>